<evidence type="ECO:0000256" key="1">
    <source>
        <dbReference type="ARBA" id="ARBA00001974"/>
    </source>
</evidence>
<dbReference type="GO" id="GO:0005634">
    <property type="term" value="C:nucleus"/>
    <property type="evidence" value="ECO:0007669"/>
    <property type="project" value="UniProtKB-SubCell"/>
</dbReference>
<dbReference type="InterPro" id="IPR011335">
    <property type="entry name" value="Restrct_endonuc-II-like"/>
</dbReference>
<dbReference type="Gene3D" id="1.10.150.20">
    <property type="entry name" value="5' to 3' exonuclease, C-terminal subdomain"/>
    <property type="match status" value="1"/>
</dbReference>
<name>A0A438N7E7_EXOME</name>
<evidence type="ECO:0000256" key="2">
    <source>
        <dbReference type="ARBA" id="ARBA00004123"/>
    </source>
</evidence>
<dbReference type="VEuPathDB" id="FungiDB:PV10_08487"/>
<keyword evidence="6" id="KW-0227">DNA damage</keyword>
<feature type="region of interest" description="Disordered" evidence="14">
    <location>
        <begin position="876"/>
        <end position="934"/>
    </location>
</feature>
<evidence type="ECO:0000256" key="11">
    <source>
        <dbReference type="ARBA" id="ARBA00023125"/>
    </source>
</evidence>
<reference evidence="16 17" key="1">
    <citation type="submission" date="2017-03" db="EMBL/GenBank/DDBJ databases">
        <title>Genomes of endolithic fungi from Antarctica.</title>
        <authorList>
            <person name="Coleine C."/>
            <person name="Masonjones S."/>
            <person name="Stajich J.E."/>
        </authorList>
    </citation>
    <scope>NUCLEOTIDE SEQUENCE [LARGE SCALE GENOMIC DNA]</scope>
    <source>
        <strain evidence="16 17">CCFEE 6314</strain>
    </source>
</reference>
<accession>A0A438N7E7</accession>
<dbReference type="AlphaFoldDB" id="A0A438N7E7"/>
<comment type="similarity">
    <text evidence="3">Belongs to the ERCC1/RAD10/SWI10 family.</text>
</comment>
<dbReference type="InterPro" id="IPR050775">
    <property type="entry name" value="FAD-binding_Monooxygenases"/>
</dbReference>
<evidence type="ECO:0000259" key="15">
    <source>
        <dbReference type="Pfam" id="PF03834"/>
    </source>
</evidence>
<dbReference type="Gene3D" id="3.50.50.60">
    <property type="entry name" value="FAD/NAD(P)-binding domain"/>
    <property type="match status" value="2"/>
</dbReference>
<dbReference type="Pfam" id="PF00743">
    <property type="entry name" value="FMO-like"/>
    <property type="match status" value="1"/>
</dbReference>
<evidence type="ECO:0000256" key="4">
    <source>
        <dbReference type="ARBA" id="ARBA00010139"/>
    </source>
</evidence>
<evidence type="ECO:0000256" key="13">
    <source>
        <dbReference type="ARBA" id="ARBA00023242"/>
    </source>
</evidence>
<dbReference type="Proteomes" id="UP000288859">
    <property type="component" value="Unassembled WGS sequence"/>
</dbReference>
<dbReference type="GO" id="GO:0050661">
    <property type="term" value="F:NADP binding"/>
    <property type="evidence" value="ECO:0007669"/>
    <property type="project" value="InterPro"/>
</dbReference>
<keyword evidence="5" id="KW-0285">Flavoprotein</keyword>
<feature type="compositionally biased region" description="Polar residues" evidence="14">
    <location>
        <begin position="890"/>
        <end position="910"/>
    </location>
</feature>
<dbReference type="InterPro" id="IPR010994">
    <property type="entry name" value="RuvA_2-like"/>
</dbReference>
<keyword evidence="10" id="KW-0503">Monooxygenase</keyword>
<comment type="similarity">
    <text evidence="4">Belongs to the FAD-binding monooxygenase family.</text>
</comment>
<dbReference type="GO" id="GO:0006302">
    <property type="term" value="P:double-strand break repair"/>
    <property type="evidence" value="ECO:0007669"/>
    <property type="project" value="UniProtKB-ARBA"/>
</dbReference>
<dbReference type="InterPro" id="IPR036188">
    <property type="entry name" value="FAD/NAD-bd_sf"/>
</dbReference>
<dbReference type="PANTHER" id="PTHR43098">
    <property type="entry name" value="L-ORNITHINE N(5)-MONOOXYGENASE-RELATED"/>
    <property type="match status" value="1"/>
</dbReference>
<protein>
    <recommendedName>
        <fullName evidence="15">ERCC1-like central domain-containing protein</fullName>
    </recommendedName>
</protein>
<keyword evidence="11" id="KW-0238">DNA-binding</keyword>
<evidence type="ECO:0000313" key="17">
    <source>
        <dbReference type="Proteomes" id="UP000288859"/>
    </source>
</evidence>
<dbReference type="GO" id="GO:0006310">
    <property type="term" value="P:DNA recombination"/>
    <property type="evidence" value="ECO:0007669"/>
    <property type="project" value="UniProtKB-ARBA"/>
</dbReference>
<dbReference type="InterPro" id="IPR047260">
    <property type="entry name" value="ERCC1-like_central_dom"/>
</dbReference>
<keyword evidence="13" id="KW-0539">Nucleus</keyword>
<evidence type="ECO:0000256" key="12">
    <source>
        <dbReference type="ARBA" id="ARBA00023204"/>
    </source>
</evidence>
<keyword evidence="7" id="KW-0274">FAD</keyword>
<dbReference type="CDD" id="cd22325">
    <property type="entry name" value="ERCC1_C-like"/>
    <property type="match status" value="1"/>
</dbReference>
<keyword evidence="12" id="KW-0234">DNA repair</keyword>
<gene>
    <name evidence="16" type="ORF">B0A52_03871</name>
</gene>
<dbReference type="OrthoDB" id="66881at2759"/>
<comment type="cofactor">
    <cofactor evidence="1">
        <name>FAD</name>
        <dbReference type="ChEBI" id="CHEBI:57692"/>
    </cofactor>
</comment>
<sequence length="986" mass="111132">MGLKRDIGEQERLANGHANGVQTTAQNGDAEDNGTLEKPLDMVVVGAGFAGVWLIYKLRERGFKGKIVDAASDLGGIWYWNRYPGARVDSQYPVYALSIPEVYKDWTWSSHYPDHNELREYFKHVDERLNIKKDCVFNSKVVSADWDDERCLWTIKCDTGRVFVAKSWTAGTGFAAKRHFPDWEGLDDFQGEIHHSSFWPKEGVDVKGKRAAVVGTGATGVQITQEFAREIGPEGNLKMFQRTPNLACPMNQVYMTKEEQKELAAGLKERFADRNNYYNGFLYQWRENLTFDHDDKEREEFYWTLWKMVSINWLKSDVLALRGLLQGGFRFLMNNYYDMTRNNDANLRAYNFWRDRVRERVKDPRKAELLAPTERPHLFGGKRLSLEQDFYDHFNRENVDVIDVRTNPVVKFVSDGIIQQDGTYHKLDVIALATGFDAITGGLKDIKITGVNKQLLSDKWAEGTWTYLGLTTSGYPNFFFTYGPQAPTAFSNGPSCIEIQGDWIVDVLSDMREHGWKKIDAKRPAEKAWKDLVNEFINDTPRGKVLSWYNGANIPGKPIEHLNYAGGIPRYKKTIEDVRANGYEGFEVSSSPVVRWETCSLNDLKMAEEFDDVEFLAAESAFRQASGEPHARNPASNAPSTSTSTSTVVQPKPQALPSRQGPSAILVSTRQKGNPILNHVKSLPWEYSDIPCDYVLGATTCALFLSLKYHRLHPEYVYSRIRQLGKLYNLRILLTMVDITNHEEALKELSKTSMINNLTLVLCWSSQEAGRYLELFKSYEHASASSIRAHQAETYKESLTEFVTTPRTINKTDAASLISNFGSLRAAVNAQPEELALVPGWGEKKVRAWATTVREPFRVRRAAKSSAALLRQESSLFSSADGTPRGQEPHFTSISAGTTPTLSNQNSVSGPPQDVDAPGSRKRSRLEQMEKDEIEADDEAALMALAETQSQLTDAEKPKVVKAVSRNEPELSDGVAAALAKLRQNP</sequence>
<evidence type="ECO:0000256" key="10">
    <source>
        <dbReference type="ARBA" id="ARBA00023033"/>
    </source>
</evidence>
<dbReference type="Pfam" id="PF03834">
    <property type="entry name" value="Rad10"/>
    <property type="match status" value="1"/>
</dbReference>
<evidence type="ECO:0000313" key="16">
    <source>
        <dbReference type="EMBL" id="RVX71687.1"/>
    </source>
</evidence>
<dbReference type="Gene3D" id="3.40.50.10130">
    <property type="match status" value="1"/>
</dbReference>
<evidence type="ECO:0000256" key="5">
    <source>
        <dbReference type="ARBA" id="ARBA00022630"/>
    </source>
</evidence>
<dbReference type="PANTHER" id="PTHR43098:SF3">
    <property type="entry name" value="L-ORNITHINE N(5)-MONOOXYGENASE-RELATED"/>
    <property type="match status" value="1"/>
</dbReference>
<proteinExistence type="inferred from homology"/>
<dbReference type="VEuPathDB" id="FungiDB:PV10_02205"/>
<evidence type="ECO:0000256" key="14">
    <source>
        <dbReference type="SAM" id="MobiDB-lite"/>
    </source>
</evidence>
<evidence type="ECO:0000256" key="7">
    <source>
        <dbReference type="ARBA" id="ARBA00022827"/>
    </source>
</evidence>
<keyword evidence="8" id="KW-0521">NADP</keyword>
<organism evidence="16 17">
    <name type="scientific">Exophiala mesophila</name>
    <name type="common">Black yeast-like fungus</name>
    <dbReference type="NCBI Taxonomy" id="212818"/>
    <lineage>
        <taxon>Eukaryota</taxon>
        <taxon>Fungi</taxon>
        <taxon>Dikarya</taxon>
        <taxon>Ascomycota</taxon>
        <taxon>Pezizomycotina</taxon>
        <taxon>Eurotiomycetes</taxon>
        <taxon>Chaetothyriomycetidae</taxon>
        <taxon>Chaetothyriales</taxon>
        <taxon>Herpotrichiellaceae</taxon>
        <taxon>Exophiala</taxon>
    </lineage>
</organism>
<feature type="region of interest" description="Disordered" evidence="14">
    <location>
        <begin position="14"/>
        <end position="33"/>
    </location>
</feature>
<dbReference type="GO" id="GO:0003677">
    <property type="term" value="F:DNA binding"/>
    <property type="evidence" value="ECO:0007669"/>
    <property type="project" value="UniProtKB-KW"/>
</dbReference>
<dbReference type="SUPFAM" id="SSF51905">
    <property type="entry name" value="FAD/NAD(P)-binding domain"/>
    <property type="match status" value="2"/>
</dbReference>
<evidence type="ECO:0000256" key="3">
    <source>
        <dbReference type="ARBA" id="ARBA00008283"/>
    </source>
</evidence>
<dbReference type="EMBL" id="NAJM01000016">
    <property type="protein sequence ID" value="RVX71687.1"/>
    <property type="molecule type" value="Genomic_DNA"/>
</dbReference>
<evidence type="ECO:0000256" key="8">
    <source>
        <dbReference type="ARBA" id="ARBA00022857"/>
    </source>
</evidence>
<dbReference type="InterPro" id="IPR020946">
    <property type="entry name" value="Flavin_mOase-like"/>
</dbReference>
<comment type="subcellular location">
    <subcellularLocation>
        <location evidence="2">Nucleus</location>
    </subcellularLocation>
</comment>
<evidence type="ECO:0000256" key="9">
    <source>
        <dbReference type="ARBA" id="ARBA00023002"/>
    </source>
</evidence>
<feature type="region of interest" description="Disordered" evidence="14">
    <location>
        <begin position="626"/>
        <end position="661"/>
    </location>
</feature>
<dbReference type="SUPFAM" id="SSF47781">
    <property type="entry name" value="RuvA domain 2-like"/>
    <property type="match status" value="1"/>
</dbReference>
<dbReference type="GO" id="GO:0004499">
    <property type="term" value="F:N,N-dimethylaniline monooxygenase activity"/>
    <property type="evidence" value="ECO:0007669"/>
    <property type="project" value="InterPro"/>
</dbReference>
<feature type="domain" description="ERCC1-like central" evidence="15">
    <location>
        <begin position="665"/>
        <end position="777"/>
    </location>
</feature>
<dbReference type="FunFam" id="3.40.50.10130:FF:000001">
    <property type="entry name" value="DNA excision repair protein ERCC-1"/>
    <property type="match status" value="1"/>
</dbReference>
<evidence type="ECO:0000256" key="6">
    <source>
        <dbReference type="ARBA" id="ARBA00022763"/>
    </source>
</evidence>
<dbReference type="SUPFAM" id="SSF52980">
    <property type="entry name" value="Restriction endonuclease-like"/>
    <property type="match status" value="1"/>
</dbReference>
<dbReference type="NCBIfam" id="TIGR00597">
    <property type="entry name" value="rad10"/>
    <property type="match status" value="1"/>
</dbReference>
<comment type="caution">
    <text evidence="16">The sequence shown here is derived from an EMBL/GenBank/DDBJ whole genome shotgun (WGS) entry which is preliminary data.</text>
</comment>
<dbReference type="GO" id="GO:0050660">
    <property type="term" value="F:flavin adenine dinucleotide binding"/>
    <property type="evidence" value="ECO:0007669"/>
    <property type="project" value="InterPro"/>
</dbReference>
<keyword evidence="9" id="KW-0560">Oxidoreductase</keyword>